<comment type="caution">
    <text evidence="2">The sequence shown here is derived from an EMBL/GenBank/DDBJ whole genome shotgun (WGS) entry which is preliminary data.</text>
</comment>
<organism evidence="2 3">
    <name type="scientific">Holtiella tumoricola</name>
    <dbReference type="NCBI Taxonomy" id="3018743"/>
    <lineage>
        <taxon>Bacteria</taxon>
        <taxon>Bacillati</taxon>
        <taxon>Bacillota</taxon>
        <taxon>Clostridia</taxon>
        <taxon>Lachnospirales</taxon>
        <taxon>Cellulosilyticaceae</taxon>
        <taxon>Holtiella</taxon>
    </lineage>
</organism>
<evidence type="ECO:0000313" key="2">
    <source>
        <dbReference type="EMBL" id="MDA3733440.1"/>
    </source>
</evidence>
<dbReference type="Pfam" id="PF00582">
    <property type="entry name" value="Usp"/>
    <property type="match status" value="1"/>
</dbReference>
<dbReference type="AlphaFoldDB" id="A0AA42DQN3"/>
<dbReference type="InterPro" id="IPR006016">
    <property type="entry name" value="UspA"/>
</dbReference>
<evidence type="ECO:0000259" key="1">
    <source>
        <dbReference type="Pfam" id="PF00582"/>
    </source>
</evidence>
<proteinExistence type="predicted"/>
<dbReference type="Proteomes" id="UP001169242">
    <property type="component" value="Unassembled WGS sequence"/>
</dbReference>
<dbReference type="SUPFAM" id="SSF52402">
    <property type="entry name" value="Adenine nucleotide alpha hydrolases-like"/>
    <property type="match status" value="1"/>
</dbReference>
<feature type="domain" description="UspA" evidence="1">
    <location>
        <begin position="1"/>
        <end position="124"/>
    </location>
</feature>
<dbReference type="CDD" id="cd00293">
    <property type="entry name" value="USP-like"/>
    <property type="match status" value="1"/>
</dbReference>
<name>A0AA42DQN3_9FIRM</name>
<gene>
    <name evidence="2" type="ORF">PBV87_18330</name>
</gene>
<keyword evidence="3" id="KW-1185">Reference proteome</keyword>
<dbReference type="EMBL" id="JAQIFT010000062">
    <property type="protein sequence ID" value="MDA3733440.1"/>
    <property type="molecule type" value="Genomic_DNA"/>
</dbReference>
<protein>
    <submittedName>
        <fullName evidence="2">Universal stress protein</fullName>
    </submittedName>
</protein>
<dbReference type="Gene3D" id="3.40.50.620">
    <property type="entry name" value="HUPs"/>
    <property type="match status" value="1"/>
</dbReference>
<dbReference type="InterPro" id="IPR014729">
    <property type="entry name" value="Rossmann-like_a/b/a_fold"/>
</dbReference>
<evidence type="ECO:0000313" key="3">
    <source>
        <dbReference type="Proteomes" id="UP001169242"/>
    </source>
</evidence>
<reference evidence="2" key="1">
    <citation type="journal article" date="2023" name="Int. J. Syst. Evol. Microbiol.">
        <title>&lt;i&gt;Holtiella tumoricola&lt;/i&gt; gen. nov. sp. nov., isolated from a human clinical sample.</title>
        <authorList>
            <person name="Allen-Vercoe E."/>
            <person name="Daigneault M.C."/>
            <person name="Vancuren S.J."/>
            <person name="Cochrane K."/>
            <person name="O'Neal L.L."/>
            <person name="Sankaranarayanan K."/>
            <person name="Lawson P.A."/>
        </authorList>
    </citation>
    <scope>NUCLEOTIDE SEQUENCE</scope>
    <source>
        <strain evidence="2">CC70A</strain>
    </source>
</reference>
<sequence length="143" mass="16006">MTTTILLPITHTLDTDLICFTKALAKEHGAKLICLYITSPLSLTNCYTYPSLLYSIANLNVDLVQMAQEDMAKKINALLSDCEHETICLIGPTTDTIISVAKQKNVDLIVIPKQKEHSNSKFVISPKDKLEKKCQIHVLEYTK</sequence>
<accession>A0AA42DQN3</accession>
<dbReference type="RefSeq" id="WP_053983105.1">
    <property type="nucleotide sequence ID" value="NZ_JAQIFT010000062.1"/>
</dbReference>